<sequence length="67" mass="7776">MQHLLHVKEPELVEDKLDLSSRRLNSGRELKSERNGKLSQSDEELKIVLERMDTKEKELQKLEGSSS</sequence>
<keyword evidence="1" id="KW-0175">Coiled coil</keyword>
<evidence type="ECO:0000313" key="3">
    <source>
        <dbReference type="Proteomes" id="UP001151529"/>
    </source>
</evidence>
<accession>A0A9Q0SEE6</accession>
<keyword evidence="3" id="KW-1185">Reference proteome</keyword>
<dbReference type="EMBL" id="JAPFFL010000017">
    <property type="protein sequence ID" value="KAJ6673998.1"/>
    <property type="molecule type" value="Genomic_DNA"/>
</dbReference>
<gene>
    <name evidence="2" type="ORF">OIU85_012955</name>
</gene>
<comment type="caution">
    <text evidence="2">The sequence shown here is derived from an EMBL/GenBank/DDBJ whole genome shotgun (WGS) entry which is preliminary data.</text>
</comment>
<name>A0A9Q0SEE6_SALVM</name>
<organism evidence="2 3">
    <name type="scientific">Salix viminalis</name>
    <name type="common">Common osier</name>
    <name type="synonym">Basket willow</name>
    <dbReference type="NCBI Taxonomy" id="40686"/>
    <lineage>
        <taxon>Eukaryota</taxon>
        <taxon>Viridiplantae</taxon>
        <taxon>Streptophyta</taxon>
        <taxon>Embryophyta</taxon>
        <taxon>Tracheophyta</taxon>
        <taxon>Spermatophyta</taxon>
        <taxon>Magnoliopsida</taxon>
        <taxon>eudicotyledons</taxon>
        <taxon>Gunneridae</taxon>
        <taxon>Pentapetalae</taxon>
        <taxon>rosids</taxon>
        <taxon>fabids</taxon>
        <taxon>Malpighiales</taxon>
        <taxon>Salicaceae</taxon>
        <taxon>Saliceae</taxon>
        <taxon>Salix</taxon>
    </lineage>
</organism>
<evidence type="ECO:0000256" key="1">
    <source>
        <dbReference type="SAM" id="Coils"/>
    </source>
</evidence>
<proteinExistence type="predicted"/>
<feature type="coiled-coil region" evidence="1">
    <location>
        <begin position="38"/>
        <end position="65"/>
    </location>
</feature>
<evidence type="ECO:0000313" key="2">
    <source>
        <dbReference type="EMBL" id="KAJ6673998.1"/>
    </source>
</evidence>
<dbReference type="Proteomes" id="UP001151529">
    <property type="component" value="Chromosome 18"/>
</dbReference>
<dbReference type="AlphaFoldDB" id="A0A9Q0SEE6"/>
<reference evidence="2 3" key="1">
    <citation type="journal article" date="2023" name="Int. J. Mol. Sci.">
        <title>De Novo Assembly and Annotation of 11 Diverse Shrub Willow (Salix) Genomes Reveals Novel Gene Organization in Sex-Linked Regions.</title>
        <authorList>
            <person name="Hyden B."/>
            <person name="Feng K."/>
            <person name="Yates T.B."/>
            <person name="Jawdy S."/>
            <person name="Cereghino C."/>
            <person name="Smart L.B."/>
            <person name="Muchero W."/>
        </authorList>
    </citation>
    <scope>NUCLEOTIDE SEQUENCE [LARGE SCALE GENOMIC DNA]</scope>
    <source>
        <tissue evidence="2">Shoot tip</tissue>
    </source>
</reference>
<protein>
    <submittedName>
        <fullName evidence="2">Uncharacterized protein</fullName>
    </submittedName>
</protein>